<evidence type="ECO:0000313" key="1">
    <source>
        <dbReference type="EMBL" id="PIW14033.1"/>
    </source>
</evidence>
<organism evidence="1 2">
    <name type="scientific">bacterium (Candidatus Blackallbacteria) CG17_big_fil_post_rev_8_21_14_2_50_48_46</name>
    <dbReference type="NCBI Taxonomy" id="2014261"/>
    <lineage>
        <taxon>Bacteria</taxon>
        <taxon>Candidatus Blackallbacteria</taxon>
    </lineage>
</organism>
<sequence length="320" mass="31514">MKKAFLLSLLSLQAALLIGCSRNPNSVMPNQAVSAPGAALPTTGTGAGYSDPYGAGAGYGTGTGTGYSDPYGAGAGTGYGTTPGYGTGTGTGYTDPYGAGAGTGYGTTPAYGTGVAGCGGAGSAYGTGTAYGTTPGYGTGTGTGYTDPYGAGAGTGYGTTPGYTDPYGAGAGYGTAPAYGTGAGYGTGTAYGTNPCMDPGISQQVITKIQAAGGYKALKADNVVIDYLKTLSMPIQQAFQAAPLTNRVLIIKTLLDGWAGSDEVNYARQIWNTIMPQDQQTLTGQDPELAKLVQKLNGGSSSGGTSSILSSIGKVFGLSK</sequence>
<gene>
    <name evidence="1" type="ORF">COW36_23655</name>
</gene>
<reference evidence="1 2" key="1">
    <citation type="submission" date="2017-09" db="EMBL/GenBank/DDBJ databases">
        <title>Depth-based differentiation of microbial function through sediment-hosted aquifers and enrichment of novel symbionts in the deep terrestrial subsurface.</title>
        <authorList>
            <person name="Probst A.J."/>
            <person name="Ladd B."/>
            <person name="Jarett J.K."/>
            <person name="Geller-Mcgrath D.E."/>
            <person name="Sieber C.M."/>
            <person name="Emerson J.B."/>
            <person name="Anantharaman K."/>
            <person name="Thomas B.C."/>
            <person name="Malmstrom R."/>
            <person name="Stieglmeier M."/>
            <person name="Klingl A."/>
            <person name="Woyke T."/>
            <person name="Ryan C.M."/>
            <person name="Banfield J.F."/>
        </authorList>
    </citation>
    <scope>NUCLEOTIDE SEQUENCE [LARGE SCALE GENOMIC DNA]</scope>
    <source>
        <strain evidence="1">CG17_big_fil_post_rev_8_21_14_2_50_48_46</strain>
    </source>
</reference>
<protein>
    <submittedName>
        <fullName evidence="1">Uncharacterized protein</fullName>
    </submittedName>
</protein>
<dbReference type="PANTHER" id="PTHR39110:SF1">
    <property type="entry name" value="TRANSMEMBRANE PROTEIN"/>
    <property type="match status" value="1"/>
</dbReference>
<name>A0A2M7FZ05_9BACT</name>
<proteinExistence type="predicted"/>
<comment type="caution">
    <text evidence="1">The sequence shown here is derived from an EMBL/GenBank/DDBJ whole genome shotgun (WGS) entry which is preliminary data.</text>
</comment>
<dbReference type="PANTHER" id="PTHR39110">
    <property type="entry name" value="TRANSMEMBRANE PROTEIN"/>
    <property type="match status" value="1"/>
</dbReference>
<accession>A0A2M7FZ05</accession>
<dbReference type="PROSITE" id="PS51257">
    <property type="entry name" value="PROKAR_LIPOPROTEIN"/>
    <property type="match status" value="1"/>
</dbReference>
<dbReference type="AlphaFoldDB" id="A0A2M7FZ05"/>
<evidence type="ECO:0000313" key="2">
    <source>
        <dbReference type="Proteomes" id="UP000231019"/>
    </source>
</evidence>
<dbReference type="Proteomes" id="UP000231019">
    <property type="component" value="Unassembled WGS sequence"/>
</dbReference>
<dbReference type="InterPro" id="IPR053329">
    <property type="entry name" value="Merozoite_Surface_Assoc"/>
</dbReference>
<dbReference type="EMBL" id="PFFQ01000065">
    <property type="protein sequence ID" value="PIW14033.1"/>
    <property type="molecule type" value="Genomic_DNA"/>
</dbReference>